<evidence type="ECO:0000256" key="7">
    <source>
        <dbReference type="ARBA" id="ARBA00022692"/>
    </source>
</evidence>
<protein>
    <recommendedName>
        <fullName evidence="3">histidine kinase</fullName>
        <ecNumber evidence="3">2.7.13.3</ecNumber>
    </recommendedName>
</protein>
<dbReference type="SMART" id="SM00387">
    <property type="entry name" value="HATPase_c"/>
    <property type="match status" value="1"/>
</dbReference>
<keyword evidence="13 15" id="KW-0472">Membrane</keyword>
<evidence type="ECO:0000256" key="2">
    <source>
        <dbReference type="ARBA" id="ARBA00004651"/>
    </source>
</evidence>
<evidence type="ECO:0000256" key="4">
    <source>
        <dbReference type="ARBA" id="ARBA00022475"/>
    </source>
</evidence>
<evidence type="ECO:0000256" key="3">
    <source>
        <dbReference type="ARBA" id="ARBA00012438"/>
    </source>
</evidence>
<evidence type="ECO:0000256" key="12">
    <source>
        <dbReference type="ARBA" id="ARBA00023012"/>
    </source>
</evidence>
<dbReference type="EMBL" id="JANCLT010000001">
    <property type="protein sequence ID" value="MCP8967230.1"/>
    <property type="molecule type" value="Genomic_DNA"/>
</dbReference>
<keyword evidence="14" id="KW-0175">Coiled coil</keyword>
<dbReference type="SMART" id="SM00304">
    <property type="entry name" value="HAMP"/>
    <property type="match status" value="1"/>
</dbReference>
<feature type="domain" description="Histidine kinase" evidence="16">
    <location>
        <begin position="238"/>
        <end position="443"/>
    </location>
</feature>
<keyword evidence="11 15" id="KW-1133">Transmembrane helix</keyword>
<dbReference type="PROSITE" id="PS50109">
    <property type="entry name" value="HIS_KIN"/>
    <property type="match status" value="1"/>
</dbReference>
<keyword evidence="19" id="KW-1185">Reference proteome</keyword>
<dbReference type="SUPFAM" id="SSF158472">
    <property type="entry name" value="HAMP domain-like"/>
    <property type="match status" value="1"/>
</dbReference>
<dbReference type="GO" id="GO:0005886">
    <property type="term" value="C:plasma membrane"/>
    <property type="evidence" value="ECO:0007669"/>
    <property type="project" value="UniProtKB-SubCell"/>
</dbReference>
<dbReference type="Gene3D" id="1.10.287.130">
    <property type="match status" value="1"/>
</dbReference>
<dbReference type="InterPro" id="IPR036097">
    <property type="entry name" value="HisK_dim/P_sf"/>
</dbReference>
<evidence type="ECO:0000256" key="10">
    <source>
        <dbReference type="ARBA" id="ARBA00022840"/>
    </source>
</evidence>
<dbReference type="CDD" id="cd06225">
    <property type="entry name" value="HAMP"/>
    <property type="match status" value="1"/>
</dbReference>
<keyword evidence="4" id="KW-1003">Cell membrane</keyword>
<keyword evidence="5" id="KW-0597">Phosphoprotein</keyword>
<evidence type="ECO:0000256" key="15">
    <source>
        <dbReference type="SAM" id="Phobius"/>
    </source>
</evidence>
<feature type="coiled-coil region" evidence="14">
    <location>
        <begin position="200"/>
        <end position="234"/>
    </location>
</feature>
<dbReference type="SUPFAM" id="SSF47384">
    <property type="entry name" value="Homodimeric domain of signal transducing histidine kinase"/>
    <property type="match status" value="1"/>
</dbReference>
<dbReference type="PROSITE" id="PS50885">
    <property type="entry name" value="HAMP"/>
    <property type="match status" value="1"/>
</dbReference>
<evidence type="ECO:0000256" key="6">
    <source>
        <dbReference type="ARBA" id="ARBA00022679"/>
    </source>
</evidence>
<evidence type="ECO:0000256" key="11">
    <source>
        <dbReference type="ARBA" id="ARBA00022989"/>
    </source>
</evidence>
<feature type="domain" description="HAMP" evidence="17">
    <location>
        <begin position="178"/>
        <end position="230"/>
    </location>
</feature>
<evidence type="ECO:0000313" key="19">
    <source>
        <dbReference type="Proteomes" id="UP001156102"/>
    </source>
</evidence>
<dbReference type="Gene3D" id="3.30.565.10">
    <property type="entry name" value="Histidine kinase-like ATPase, C-terminal domain"/>
    <property type="match status" value="1"/>
</dbReference>
<dbReference type="GO" id="GO:0005524">
    <property type="term" value="F:ATP binding"/>
    <property type="evidence" value="ECO:0007669"/>
    <property type="project" value="UniProtKB-KW"/>
</dbReference>
<keyword evidence="7 15" id="KW-0812">Transmembrane</keyword>
<dbReference type="RefSeq" id="WP_254756671.1">
    <property type="nucleotide sequence ID" value="NZ_JANCLT010000001.1"/>
</dbReference>
<evidence type="ECO:0000256" key="1">
    <source>
        <dbReference type="ARBA" id="ARBA00000085"/>
    </source>
</evidence>
<dbReference type="InterPro" id="IPR003661">
    <property type="entry name" value="HisK_dim/P_dom"/>
</dbReference>
<evidence type="ECO:0000259" key="16">
    <source>
        <dbReference type="PROSITE" id="PS50109"/>
    </source>
</evidence>
<dbReference type="EC" id="2.7.13.3" evidence="3"/>
<sequence>MMKFKSLTMRIWFIISVIVATIVIVVSLAFAFLMQGKNQDRSRDMLQMTHQIVLHALRDNPSNLNIGQFADFKGASHFVFDQKNDKIQFIAGQGKEAEGAFMRELAQSVVNGGIGTDAQMLQRTIQGQAYVIEVSPIEEKSFLVSCHPLVDRDDLSQIILVGLLVILVTLPVSKVIANNIAKPLKELEAYTKKIANKEWNSELELQNQDEIGRLAQAMKEMKEALRLADEEETKFLQSISHDLKTPVMVIMSYAQAILDGMYEDAAEDAAAIIQDEAIRLEKKIKQILYLNTLDYVLDNDKEQEEVYLDKLLPYLVANFQAVNSDLSWQLHLAAKPAVMLGSADRIRVSIENILENQLRYAAGSVRVSLREEASFWRIEVQNDGPPLPEKDLQQIFHSLYKGERGNFGLGLSISQKIVNFYRGYIAAENCDGGVRFTICYPKK</sequence>
<keyword evidence="8" id="KW-0547">Nucleotide-binding</keyword>
<dbReference type="InterPro" id="IPR036890">
    <property type="entry name" value="HATPase_C_sf"/>
</dbReference>
<evidence type="ECO:0000256" key="13">
    <source>
        <dbReference type="ARBA" id="ARBA00023136"/>
    </source>
</evidence>
<accession>A0AA41X6H3</accession>
<dbReference type="Proteomes" id="UP001156102">
    <property type="component" value="Unassembled WGS sequence"/>
</dbReference>
<dbReference type="InterPro" id="IPR005467">
    <property type="entry name" value="His_kinase_dom"/>
</dbReference>
<dbReference type="Pfam" id="PF02518">
    <property type="entry name" value="HATPase_c"/>
    <property type="match status" value="1"/>
</dbReference>
<keyword evidence="6" id="KW-0808">Transferase</keyword>
<dbReference type="SUPFAM" id="SSF55874">
    <property type="entry name" value="ATPase domain of HSP90 chaperone/DNA topoisomerase II/histidine kinase"/>
    <property type="match status" value="1"/>
</dbReference>
<proteinExistence type="predicted"/>
<evidence type="ECO:0000259" key="17">
    <source>
        <dbReference type="PROSITE" id="PS50885"/>
    </source>
</evidence>
<evidence type="ECO:0000313" key="18">
    <source>
        <dbReference type="EMBL" id="MCP8967230.1"/>
    </source>
</evidence>
<feature type="transmembrane region" description="Helical" evidence="15">
    <location>
        <begin position="12"/>
        <end position="34"/>
    </location>
</feature>
<gene>
    <name evidence="18" type="ORF">NK662_01585</name>
</gene>
<dbReference type="Pfam" id="PF00512">
    <property type="entry name" value="HisKA"/>
    <property type="match status" value="1"/>
</dbReference>
<dbReference type="InterPro" id="IPR003660">
    <property type="entry name" value="HAMP_dom"/>
</dbReference>
<comment type="subcellular location">
    <subcellularLocation>
        <location evidence="2">Cell membrane</location>
        <topology evidence="2">Multi-pass membrane protein</topology>
    </subcellularLocation>
</comment>
<dbReference type="InterPro" id="IPR050398">
    <property type="entry name" value="HssS/ArlS-like"/>
</dbReference>
<dbReference type="InterPro" id="IPR003594">
    <property type="entry name" value="HATPase_dom"/>
</dbReference>
<dbReference type="PANTHER" id="PTHR45528:SF1">
    <property type="entry name" value="SENSOR HISTIDINE KINASE CPXA"/>
    <property type="match status" value="1"/>
</dbReference>
<organism evidence="18 19">
    <name type="scientific">Ectobacillus ponti</name>
    <dbReference type="NCBI Taxonomy" id="2961894"/>
    <lineage>
        <taxon>Bacteria</taxon>
        <taxon>Bacillati</taxon>
        <taxon>Bacillota</taxon>
        <taxon>Bacilli</taxon>
        <taxon>Bacillales</taxon>
        <taxon>Bacillaceae</taxon>
        <taxon>Ectobacillus</taxon>
    </lineage>
</organism>
<dbReference type="GO" id="GO:0000155">
    <property type="term" value="F:phosphorelay sensor kinase activity"/>
    <property type="evidence" value="ECO:0007669"/>
    <property type="project" value="InterPro"/>
</dbReference>
<dbReference type="CDD" id="cd00082">
    <property type="entry name" value="HisKA"/>
    <property type="match status" value="1"/>
</dbReference>
<dbReference type="PANTHER" id="PTHR45528">
    <property type="entry name" value="SENSOR HISTIDINE KINASE CPXA"/>
    <property type="match status" value="1"/>
</dbReference>
<keyword evidence="9 18" id="KW-0418">Kinase</keyword>
<name>A0AA41X6H3_9BACI</name>
<evidence type="ECO:0000256" key="8">
    <source>
        <dbReference type="ARBA" id="ARBA00022741"/>
    </source>
</evidence>
<dbReference type="Gene3D" id="6.10.340.10">
    <property type="match status" value="1"/>
</dbReference>
<keyword evidence="10" id="KW-0067">ATP-binding</keyword>
<evidence type="ECO:0000256" key="14">
    <source>
        <dbReference type="SAM" id="Coils"/>
    </source>
</evidence>
<dbReference type="Pfam" id="PF00672">
    <property type="entry name" value="HAMP"/>
    <property type="match status" value="1"/>
</dbReference>
<evidence type="ECO:0000256" key="5">
    <source>
        <dbReference type="ARBA" id="ARBA00022553"/>
    </source>
</evidence>
<evidence type="ECO:0000256" key="9">
    <source>
        <dbReference type="ARBA" id="ARBA00022777"/>
    </source>
</evidence>
<keyword evidence="12" id="KW-0902">Two-component regulatory system</keyword>
<comment type="catalytic activity">
    <reaction evidence="1">
        <text>ATP + protein L-histidine = ADP + protein N-phospho-L-histidine.</text>
        <dbReference type="EC" id="2.7.13.3"/>
    </reaction>
</comment>
<dbReference type="AlphaFoldDB" id="A0AA41X6H3"/>
<comment type="caution">
    <text evidence="18">The sequence shown here is derived from an EMBL/GenBank/DDBJ whole genome shotgun (WGS) entry which is preliminary data.</text>
</comment>
<dbReference type="SMART" id="SM00388">
    <property type="entry name" value="HisKA"/>
    <property type="match status" value="1"/>
</dbReference>
<reference evidence="18" key="1">
    <citation type="submission" date="2022-07" db="EMBL/GenBank/DDBJ databases">
        <authorList>
            <person name="Li W.-J."/>
            <person name="Deng Q.-Q."/>
        </authorList>
    </citation>
    <scope>NUCLEOTIDE SEQUENCE</scope>
    <source>
        <strain evidence="18">SYSU M60031</strain>
    </source>
</reference>